<dbReference type="NCBIfam" id="TIGR04183">
    <property type="entry name" value="Por_Secre_tail"/>
    <property type="match status" value="1"/>
</dbReference>
<dbReference type="EMBL" id="FMVF01000008">
    <property type="protein sequence ID" value="SCY63180.1"/>
    <property type="molecule type" value="Genomic_DNA"/>
</dbReference>
<dbReference type="STRING" id="490189.SAMN02927903_01842"/>
<dbReference type="OrthoDB" id="1363275at2"/>
<feature type="domain" description="Secretion system C-terminal sorting" evidence="2">
    <location>
        <begin position="1503"/>
        <end position="1570"/>
    </location>
</feature>
<evidence type="ECO:0000259" key="2">
    <source>
        <dbReference type="Pfam" id="PF18962"/>
    </source>
</evidence>
<dbReference type="InterPro" id="IPR021655">
    <property type="entry name" value="Put_metal-bd"/>
</dbReference>
<protein>
    <submittedName>
        <fullName evidence="3">Por secretion system C-terminal sorting domain-containing protein</fullName>
    </submittedName>
</protein>
<name>A0A1G5HIN3_9FLAO</name>
<keyword evidence="1" id="KW-0732">Signal</keyword>
<proteinExistence type="predicted"/>
<evidence type="ECO:0000256" key="1">
    <source>
        <dbReference type="ARBA" id="ARBA00022729"/>
    </source>
</evidence>
<dbReference type="Pfam" id="PF11617">
    <property type="entry name" value="Cu-binding_MopE"/>
    <property type="match status" value="1"/>
</dbReference>
<accession>A0A1G5HIN3</accession>
<evidence type="ECO:0000313" key="4">
    <source>
        <dbReference type="Proteomes" id="UP000199354"/>
    </source>
</evidence>
<sequence>MDMKTTTIPTGRCLDDVGLSAKKQTTKCWKGKSSIALFATMLIGLFFADRATAQITLRGTASQSTTGTTLTINKPNGLTVGDFMIANITQGDNDNDAMGNATRTGWTLIAGELYGSTGSNRYYGTILYKVADAADVAANSYAFTLSSDGDDGVGGIIAFAGVDTANPFDGAPGTINNINADDLSAPSITTSAANSAIVMLGMVADNRSISGWGATNPASLSEIYDTAVANDVDMQSGAAWAIKATAGATGNGFAELSNNENDWNGALLIALRRFTGVITTGAIAGPFCSGSDITVPYTVTGETFGGSNVFTAQLSNASGSFASPTNIGSVTASTSGNISATLPAVSGTGYRIRVISSSTAAVGSNNGSNINILAAPTAVAGSNFNACETAVNIAIGTGASSNNNSGVLWTSNGTGTISNETSVTGATYTPGIGETGTVIFTLTATGNAPCGDTSANKTMTLVAPPTASAGGSATTCSNQPVVVSGASASNGNISWADNGTGSITAGGNTVAPTYTPGAGENGEVTLTMTVTNASCGSVQATFTVNVVAAATASAGAPLAICTNDGAMPIGTGATAANHAGVTWTSNGTGSIANANDLNGATYAPGVGETGNVTLTLTATGNTPCGDVVVNKVLTINPVPDTSNTVICQGESGTLNSSTSCPSEPSVTTGAQFAGAGATSGTGTAWGGTGNLGSNNNQYASFTGQGITSQTLSATNFGFNIPANAVVLGVEATIARHRSGTALGGDTRDNSVRLIKGGSAVGANKGFTSTNWPSSEATQSYGANSDLWGESWTAADINASNFGLALVVDIAGALGNRTGNVDYIQLAVTYQVPGEIRWYTAASGGTLLGSGSSFNPVGVAGSPLADTNTPGTTDFYAECSTIPGCRSLATFTINALPTVSFTAMDASYCGNDASVVLTGNHAPAGTFSGPGVTDNADGTATFDPAVAGPGAHDIVYSYTDGNICTNTATQNVTVIAPTTYYADADGDGFGNIAVTELSCDGPSSGFVANNTDCDDADNTKNATFDFYVDADGDGFGAGSLVPVCAVDANTPPTGYSLSGTDCNDADNTMNATFSFYTDSDVDGYGTGDLVAVCAVDANTPPAGYSLNNTDCNDSNGGVFQMGTLYVDSDNDGYTSGATEEICYGAAAPSGYILSLTAIDCNDNVFAINPGHAEVLYNGVDDDCDGTLDEGNQLTTTLLPSSCGATLASISSLVGIQTVGGHQITGYRVRATNGAQVQVIERNVPHFIMPSFPSHDYATTYTIEIELQRAGVWLGYYGAPCQVSTPAILAEGGAATVSPSQCGTTLPHINTLIATTSIQGVTGYRFRVTNLTDPLGPNAVQTITRTQNWFSLQMLTRYNYGTQYRIEVAVKTTGDFGGYGATCELSSPAAPSLVNCGGTIAAKHTPIACNSVSGATQYRFQIVRASDLASATVDRNTNFFNFNMIPSLLYTAGAVYNVRVAVMTSGNWSPLGDACEITSPAALGKGIAETAPLAEESTMLKATAYPNPFTADFTIDVATPSTQKVSVKVYDMLGKLVESREVDAADRQIERVGSQFPAGVYNVIVNQDGNVRTLRVIKR</sequence>
<gene>
    <name evidence="3" type="ORF">SAMN02927903_01842</name>
</gene>
<evidence type="ECO:0000313" key="3">
    <source>
        <dbReference type="EMBL" id="SCY63180.1"/>
    </source>
</evidence>
<reference evidence="3 4" key="1">
    <citation type="submission" date="2016-10" db="EMBL/GenBank/DDBJ databases">
        <authorList>
            <person name="de Groot N.N."/>
        </authorList>
    </citation>
    <scope>NUCLEOTIDE SEQUENCE [LARGE SCALE GENOMIC DNA]</scope>
    <source>
        <strain evidence="3 4">CGMCC 1.7031</strain>
    </source>
</reference>
<organism evidence="3 4">
    <name type="scientific">Flavobacterium caeni</name>
    <dbReference type="NCBI Taxonomy" id="490189"/>
    <lineage>
        <taxon>Bacteria</taxon>
        <taxon>Pseudomonadati</taxon>
        <taxon>Bacteroidota</taxon>
        <taxon>Flavobacteriia</taxon>
        <taxon>Flavobacteriales</taxon>
        <taxon>Flavobacteriaceae</taxon>
        <taxon>Flavobacterium</taxon>
    </lineage>
</organism>
<keyword evidence="4" id="KW-1185">Reference proteome</keyword>
<dbReference type="Pfam" id="PF18962">
    <property type="entry name" value="Por_Secre_tail"/>
    <property type="match status" value="1"/>
</dbReference>
<dbReference type="InterPro" id="IPR026444">
    <property type="entry name" value="Secre_tail"/>
</dbReference>
<dbReference type="Proteomes" id="UP000199354">
    <property type="component" value="Unassembled WGS sequence"/>
</dbReference>